<feature type="region of interest" description="Disordered" evidence="9">
    <location>
        <begin position="48"/>
        <end position="80"/>
    </location>
</feature>
<dbReference type="CDD" id="cd00446">
    <property type="entry name" value="GrpE"/>
    <property type="match status" value="1"/>
</dbReference>
<accession>D8LBD7</accession>
<dbReference type="InterPro" id="IPR000740">
    <property type="entry name" value="GrpE"/>
</dbReference>
<evidence type="ECO:0000256" key="6">
    <source>
        <dbReference type="ARBA" id="ARBA00023186"/>
    </source>
</evidence>
<dbReference type="SUPFAM" id="SSF58014">
    <property type="entry name" value="Coiled-coil domain of nucleotide exchange factor GrpE"/>
    <property type="match status" value="1"/>
</dbReference>
<evidence type="ECO:0000256" key="10">
    <source>
        <dbReference type="SAM" id="SignalP"/>
    </source>
</evidence>
<evidence type="ECO:0000256" key="5">
    <source>
        <dbReference type="ARBA" id="ARBA00023016"/>
    </source>
</evidence>
<dbReference type="EMBL" id="FN647682">
    <property type="protein sequence ID" value="CBN76646.1"/>
    <property type="molecule type" value="Genomic_DNA"/>
</dbReference>
<dbReference type="GO" id="GO:0051087">
    <property type="term" value="F:protein-folding chaperone binding"/>
    <property type="evidence" value="ECO:0007669"/>
    <property type="project" value="InterPro"/>
</dbReference>
<evidence type="ECO:0000256" key="2">
    <source>
        <dbReference type="ARBA" id="ARBA00009054"/>
    </source>
</evidence>
<dbReference type="GO" id="GO:0005759">
    <property type="term" value="C:mitochondrial matrix"/>
    <property type="evidence" value="ECO:0007669"/>
    <property type="project" value="UniProtKB-SubCell"/>
</dbReference>
<evidence type="ECO:0000313" key="12">
    <source>
        <dbReference type="Proteomes" id="UP000002630"/>
    </source>
</evidence>
<dbReference type="Gene3D" id="3.90.20.20">
    <property type="match status" value="1"/>
</dbReference>
<dbReference type="PANTHER" id="PTHR21237">
    <property type="entry name" value="GRPE PROTEIN"/>
    <property type="match status" value="1"/>
</dbReference>
<dbReference type="Proteomes" id="UP000002630">
    <property type="component" value="Linkage Group LG01"/>
</dbReference>
<dbReference type="GO" id="GO:0006457">
    <property type="term" value="P:protein folding"/>
    <property type="evidence" value="ECO:0007669"/>
    <property type="project" value="InterPro"/>
</dbReference>
<evidence type="ECO:0000313" key="11">
    <source>
        <dbReference type="EMBL" id="CBN76646.1"/>
    </source>
</evidence>
<comment type="function">
    <text evidence="7">Essential component of the PAM complex, a complex required for the translocation of transit peptide-containing proteins from the inner membrane into the mitochondrial matrix in an ATP-dependent manner.</text>
</comment>
<organism evidence="11 12">
    <name type="scientific">Ectocarpus siliculosus</name>
    <name type="common">Brown alga</name>
    <name type="synonym">Conferva siliculosa</name>
    <dbReference type="NCBI Taxonomy" id="2880"/>
    <lineage>
        <taxon>Eukaryota</taxon>
        <taxon>Sar</taxon>
        <taxon>Stramenopiles</taxon>
        <taxon>Ochrophyta</taxon>
        <taxon>PX clade</taxon>
        <taxon>Phaeophyceae</taxon>
        <taxon>Ectocarpales</taxon>
        <taxon>Ectocarpaceae</taxon>
        <taxon>Ectocarpus</taxon>
    </lineage>
</organism>
<protein>
    <recommendedName>
        <fullName evidence="7">GrpE protein homolog</fullName>
    </recommendedName>
</protein>
<dbReference type="InterPro" id="IPR013805">
    <property type="entry name" value="GrpE_CC"/>
</dbReference>
<keyword evidence="12" id="KW-1185">Reference proteome</keyword>
<proteinExistence type="inferred from homology"/>
<reference evidence="11 12" key="1">
    <citation type="journal article" date="2010" name="Nature">
        <title>The Ectocarpus genome and the independent evolution of multicellularity in brown algae.</title>
        <authorList>
            <person name="Cock J.M."/>
            <person name="Sterck L."/>
            <person name="Rouze P."/>
            <person name="Scornet D."/>
            <person name="Allen A.E."/>
            <person name="Amoutzias G."/>
            <person name="Anthouard V."/>
            <person name="Artiguenave F."/>
            <person name="Aury J.M."/>
            <person name="Badger J.H."/>
            <person name="Beszteri B."/>
            <person name="Billiau K."/>
            <person name="Bonnet E."/>
            <person name="Bothwell J.H."/>
            <person name="Bowler C."/>
            <person name="Boyen C."/>
            <person name="Brownlee C."/>
            <person name="Carrano C.J."/>
            <person name="Charrier B."/>
            <person name="Cho G.Y."/>
            <person name="Coelho S.M."/>
            <person name="Collen J."/>
            <person name="Corre E."/>
            <person name="Da Silva C."/>
            <person name="Delage L."/>
            <person name="Delaroque N."/>
            <person name="Dittami S.M."/>
            <person name="Doulbeau S."/>
            <person name="Elias M."/>
            <person name="Farnham G."/>
            <person name="Gachon C.M."/>
            <person name="Gschloessl B."/>
            <person name="Heesch S."/>
            <person name="Jabbari K."/>
            <person name="Jubin C."/>
            <person name="Kawai H."/>
            <person name="Kimura K."/>
            <person name="Kloareg B."/>
            <person name="Kupper F.C."/>
            <person name="Lang D."/>
            <person name="Le Bail A."/>
            <person name="Leblanc C."/>
            <person name="Lerouge P."/>
            <person name="Lohr M."/>
            <person name="Lopez P.J."/>
            <person name="Martens C."/>
            <person name="Maumus F."/>
            <person name="Michel G."/>
            <person name="Miranda-Saavedra D."/>
            <person name="Morales J."/>
            <person name="Moreau H."/>
            <person name="Motomura T."/>
            <person name="Nagasato C."/>
            <person name="Napoli C.A."/>
            <person name="Nelson D.R."/>
            <person name="Nyvall-Collen P."/>
            <person name="Peters A.F."/>
            <person name="Pommier C."/>
            <person name="Potin P."/>
            <person name="Poulain J."/>
            <person name="Quesneville H."/>
            <person name="Read B."/>
            <person name="Rensing S.A."/>
            <person name="Ritter A."/>
            <person name="Rousvoal S."/>
            <person name="Samanta M."/>
            <person name="Samson G."/>
            <person name="Schroeder D.C."/>
            <person name="Segurens B."/>
            <person name="Strittmatter M."/>
            <person name="Tonon T."/>
            <person name="Tregear J.W."/>
            <person name="Valentin K."/>
            <person name="von Dassow P."/>
            <person name="Yamagishi T."/>
            <person name="Van de Peer Y."/>
            <person name="Wincker P."/>
        </authorList>
    </citation>
    <scope>NUCLEOTIDE SEQUENCE [LARGE SCALE GENOMIC DNA]</scope>
    <source>
        <strain evidence="12">Ec32 / CCAP1310/4</strain>
    </source>
</reference>
<dbReference type="GO" id="GO:0051082">
    <property type="term" value="F:unfolded protein binding"/>
    <property type="evidence" value="ECO:0007669"/>
    <property type="project" value="TreeGrafter"/>
</dbReference>
<dbReference type="STRING" id="2880.D8LBD7"/>
<evidence type="ECO:0000256" key="1">
    <source>
        <dbReference type="ARBA" id="ARBA00004496"/>
    </source>
</evidence>
<feature type="chain" id="PRO_5003116915" description="GrpE protein homolog" evidence="10">
    <location>
        <begin position="23"/>
        <end position="281"/>
    </location>
</feature>
<dbReference type="FunFam" id="2.30.22.10:FF:000001">
    <property type="entry name" value="Protein GrpE"/>
    <property type="match status" value="1"/>
</dbReference>
<dbReference type="HAMAP" id="MF_01151">
    <property type="entry name" value="GrpE"/>
    <property type="match status" value="1"/>
</dbReference>
<feature type="signal peptide" evidence="10">
    <location>
        <begin position="1"/>
        <end position="22"/>
    </location>
</feature>
<dbReference type="Gene3D" id="2.30.22.10">
    <property type="entry name" value="Head domain of nucleotide exchange factor GrpE"/>
    <property type="match status" value="1"/>
</dbReference>
<evidence type="ECO:0000256" key="7">
    <source>
        <dbReference type="RuleBase" id="RU000640"/>
    </source>
</evidence>
<dbReference type="EMBL" id="FN649726">
    <property type="protein sequence ID" value="CBN76646.1"/>
    <property type="molecule type" value="Genomic_DNA"/>
</dbReference>
<keyword evidence="10" id="KW-0732">Signal</keyword>
<dbReference type="PRINTS" id="PR00773">
    <property type="entry name" value="GRPEPROTEIN"/>
</dbReference>
<comment type="similarity">
    <text evidence="2 8">Belongs to the GrpE family.</text>
</comment>
<comment type="subunit">
    <text evidence="3">Homodimer.</text>
</comment>
<evidence type="ECO:0000256" key="9">
    <source>
        <dbReference type="SAM" id="MobiDB-lite"/>
    </source>
</evidence>
<evidence type="ECO:0000256" key="4">
    <source>
        <dbReference type="ARBA" id="ARBA00022490"/>
    </source>
</evidence>
<dbReference type="InParanoid" id="D8LBD7"/>
<dbReference type="AlphaFoldDB" id="D8LBD7"/>
<keyword evidence="7" id="KW-0496">Mitochondrion</keyword>
<sequence length="281" mass="30263">MSCAMRSLFAVAAMLAANEACAFVHPAGLTSLAGRSVAAPACTSVERSSRRWDKAQQLDAGNGDGGSSGEQPAGPFSSWVKKTAGRFGRGPFSRAAKKDEVDDLLNSDAFLNKKVEMLQKQINATQADIVTAQAQADEQWAEWGPQVQRLEKEFSALKGRGGEARTQAYNKGKAEAINNILGVADNFERAAGAISAETDGERAVVAYYKDTYDNMMKCLEGLDLVEVDTIGAPFDYNIHNAIMRENTDEFPEDVVCKVFQKGYQVGDTLVRPAMVAVAVPP</sequence>
<evidence type="ECO:0000256" key="8">
    <source>
        <dbReference type="RuleBase" id="RU004478"/>
    </source>
</evidence>
<keyword evidence="5 11" id="KW-0346">Stress response</keyword>
<dbReference type="PROSITE" id="PS01071">
    <property type="entry name" value="GRPE"/>
    <property type="match status" value="1"/>
</dbReference>
<name>D8LBD7_ECTSI</name>
<comment type="subcellular location">
    <subcellularLocation>
        <location evidence="1">Cytoplasm</location>
    </subcellularLocation>
    <subcellularLocation>
        <location evidence="7">Mitochondrion matrix</location>
    </subcellularLocation>
</comment>
<dbReference type="GO" id="GO:0000774">
    <property type="term" value="F:adenyl-nucleotide exchange factor activity"/>
    <property type="evidence" value="ECO:0007669"/>
    <property type="project" value="InterPro"/>
</dbReference>
<dbReference type="SUPFAM" id="SSF51064">
    <property type="entry name" value="Head domain of nucleotide exchange factor GrpE"/>
    <property type="match status" value="1"/>
</dbReference>
<dbReference type="PANTHER" id="PTHR21237:SF40">
    <property type="entry name" value="CELL CYCLE AND APOPTOSIS REGULATOR PROTEIN 2"/>
    <property type="match status" value="1"/>
</dbReference>
<dbReference type="Pfam" id="PF01025">
    <property type="entry name" value="GrpE"/>
    <property type="match status" value="1"/>
</dbReference>
<dbReference type="OrthoDB" id="201635at2759"/>
<dbReference type="InterPro" id="IPR009012">
    <property type="entry name" value="GrpE_head"/>
</dbReference>
<dbReference type="GO" id="GO:0042803">
    <property type="term" value="F:protein homodimerization activity"/>
    <property type="evidence" value="ECO:0007669"/>
    <property type="project" value="InterPro"/>
</dbReference>
<keyword evidence="6 7" id="KW-0143">Chaperone</keyword>
<keyword evidence="4" id="KW-0963">Cytoplasm</keyword>
<evidence type="ECO:0000256" key="3">
    <source>
        <dbReference type="ARBA" id="ARBA00011738"/>
    </source>
</evidence>
<gene>
    <name evidence="11" type="primary">HSP</name>
    <name evidence="11" type="ORF">Esi_0000_0394</name>
</gene>